<gene>
    <name evidence="3" type="ORF">PCLFYP37_00603</name>
</gene>
<sequence>MKRLNNIDLLKFICAVLVVFLHMGTPYQQYILPLTRCAVPCFLIISGYFIFNADDAKFQARLKKNIRKIFRVLVWSTLLFAVVKFMFAFKQHDFSFLSLKALVKFVVLNENPFGFHLWYIGAYLYTLLIVLFLERRGWLKCLYWAAPILLMTDLCFGKYSLVLWNMEIPFICVRNFLCVGIPYFAVGMFIKKWRGTLLGIRYLPLLTFGGGGDFVFVNIVVRERAACGVRSERHERPLCKFNLSGRLTVSFLPVCKASRTERLI</sequence>
<dbReference type="GO" id="GO:0016747">
    <property type="term" value="F:acyltransferase activity, transferring groups other than amino-acyl groups"/>
    <property type="evidence" value="ECO:0007669"/>
    <property type="project" value="InterPro"/>
</dbReference>
<feature type="domain" description="Acyltransferase 3" evidence="2">
    <location>
        <begin position="5"/>
        <end position="197"/>
    </location>
</feature>
<keyword evidence="1" id="KW-0472">Membrane</keyword>
<evidence type="ECO:0000313" key="3">
    <source>
        <dbReference type="EMBL" id="VYU67686.1"/>
    </source>
</evidence>
<feature type="transmembrane region" description="Helical" evidence="1">
    <location>
        <begin position="30"/>
        <end position="51"/>
    </location>
</feature>
<dbReference type="Pfam" id="PF01757">
    <property type="entry name" value="Acyl_transf_3"/>
    <property type="match status" value="1"/>
</dbReference>
<dbReference type="RefSeq" id="WP_421902034.1">
    <property type="nucleotide sequence ID" value="NZ_CACRUT010000031.1"/>
</dbReference>
<feature type="transmembrane region" description="Helical" evidence="1">
    <location>
        <begin position="202"/>
        <end position="221"/>
    </location>
</feature>
<feature type="transmembrane region" description="Helical" evidence="1">
    <location>
        <begin position="7"/>
        <end position="24"/>
    </location>
</feature>
<accession>A0A6N3GT79</accession>
<keyword evidence="1" id="KW-0812">Transmembrane</keyword>
<evidence type="ECO:0000256" key="1">
    <source>
        <dbReference type="SAM" id="Phobius"/>
    </source>
</evidence>
<feature type="transmembrane region" description="Helical" evidence="1">
    <location>
        <begin position="115"/>
        <end position="134"/>
    </location>
</feature>
<evidence type="ECO:0000259" key="2">
    <source>
        <dbReference type="Pfam" id="PF01757"/>
    </source>
</evidence>
<feature type="transmembrane region" description="Helical" evidence="1">
    <location>
        <begin position="168"/>
        <end position="190"/>
    </location>
</feature>
<reference evidence="3" key="1">
    <citation type="submission" date="2019-11" db="EMBL/GenBank/DDBJ databases">
        <authorList>
            <person name="Feng L."/>
        </authorList>
    </citation>
    <scope>NUCLEOTIDE SEQUENCE</scope>
    <source>
        <strain evidence="3">PclaraLFYP37</strain>
    </source>
</reference>
<feature type="transmembrane region" description="Helical" evidence="1">
    <location>
        <begin position="72"/>
        <end position="89"/>
    </location>
</feature>
<keyword evidence="3" id="KW-0012">Acyltransferase</keyword>
<protein>
    <submittedName>
        <fullName evidence="3">Acyltransferase family protein</fullName>
    </submittedName>
</protein>
<dbReference type="AlphaFoldDB" id="A0A6N3GT79"/>
<keyword evidence="3" id="KW-0808">Transferase</keyword>
<organism evidence="3">
    <name type="scientific">Paraprevotella clara</name>
    <dbReference type="NCBI Taxonomy" id="454154"/>
    <lineage>
        <taxon>Bacteria</taxon>
        <taxon>Pseudomonadati</taxon>
        <taxon>Bacteroidota</taxon>
        <taxon>Bacteroidia</taxon>
        <taxon>Bacteroidales</taxon>
        <taxon>Prevotellaceae</taxon>
        <taxon>Paraprevotella</taxon>
    </lineage>
</organism>
<keyword evidence="1" id="KW-1133">Transmembrane helix</keyword>
<dbReference type="EMBL" id="CACRUT010000031">
    <property type="protein sequence ID" value="VYU67686.1"/>
    <property type="molecule type" value="Genomic_DNA"/>
</dbReference>
<name>A0A6N3GT79_9BACT</name>
<proteinExistence type="predicted"/>
<dbReference type="InterPro" id="IPR002656">
    <property type="entry name" value="Acyl_transf_3_dom"/>
</dbReference>